<sequence>MDASDQQIAASALSVPEETIIEACGDPQLPDLGVIEQVWETDPIAPEDIELHAARAVESLSFANVPDGGEIALGVGSRGIANLPTIVASVVDAVSDAGYKPFVFPAMGSHGGATGEGQRTMLNELGVTESAIGCEIRSTMDVVEVGRTPDRDVPVVADDNAVAADAIIPINRIKPHTDFDGPVESGLSKMLVIGMGKQRGAQIAHKWAVDWSFRRMIPEITGQLLEELPIVGGVAIVEDQHDETTLIEGVPPSGFLDREKELLETAYDLMPKLPFEELDLVVFDQQGKEISGQGLDTNVIGRRPFSINEPAPETPEIKRIYTRALTEKTHGNAMGVGSADVIHEDIVAELDAQTSLINALTASTIRGVKLPPVVETDRAGIVAALSTIGVVDTDTVRVLRAADTMHLHRLYASPALVEAARERDDLRVVEEPSPIEFDNGQLSAPSLRE</sequence>
<evidence type="ECO:0000256" key="1">
    <source>
        <dbReference type="SAM" id="MobiDB-lite"/>
    </source>
</evidence>
<dbReference type="Gene3D" id="3.40.50.11440">
    <property type="match status" value="1"/>
</dbReference>
<feature type="region of interest" description="Disordered" evidence="1">
    <location>
        <begin position="430"/>
        <end position="449"/>
    </location>
</feature>
<reference evidence="2 3" key="1">
    <citation type="submission" date="2019-02" db="EMBL/GenBank/DDBJ databases">
        <title>Haloarcula mannanilyticum sp. nov., a mannan degrading haloarchaeon isolated from commercial salt.</title>
        <authorList>
            <person name="Enomoto S."/>
            <person name="Shimane Y."/>
            <person name="Kamekura M."/>
            <person name="Ito T."/>
            <person name="Moriya O."/>
            <person name="Ihara K."/>
            <person name="Takahashi-Ando N."/>
            <person name="Fukushima Y."/>
            <person name="Yoshida Y."/>
            <person name="Usama R."/>
            <person name="Takai K."/>
            <person name="Minegishi H."/>
        </authorList>
    </citation>
    <scope>NUCLEOTIDE SEQUENCE [LARGE SCALE GENOMIC DNA]</scope>
    <source>
        <strain evidence="2 3">MD130-1</strain>
    </source>
</reference>
<gene>
    <name evidence="2" type="ORF">Harman_31560</name>
</gene>
<dbReference type="Proteomes" id="UP000304382">
    <property type="component" value="Unassembled WGS sequence"/>
</dbReference>
<proteinExistence type="predicted"/>
<dbReference type="OrthoDB" id="337900at2157"/>
<comment type="caution">
    <text evidence="2">The sequence shown here is derived from an EMBL/GenBank/DDBJ whole genome shotgun (WGS) entry which is preliminary data.</text>
</comment>
<keyword evidence="3" id="KW-1185">Reference proteome</keyword>
<dbReference type="RefSeq" id="WP_137684742.1">
    <property type="nucleotide sequence ID" value="NZ_BIXZ01000006.1"/>
</dbReference>
<evidence type="ECO:0000313" key="3">
    <source>
        <dbReference type="Proteomes" id="UP000304382"/>
    </source>
</evidence>
<dbReference type="AlphaFoldDB" id="A0A4C2EL05"/>
<name>A0A4C2EL05_9EURY</name>
<evidence type="ECO:0008006" key="4">
    <source>
        <dbReference type="Google" id="ProtNLM"/>
    </source>
</evidence>
<dbReference type="EMBL" id="BIXZ01000006">
    <property type="protein sequence ID" value="GCF15221.1"/>
    <property type="molecule type" value="Genomic_DNA"/>
</dbReference>
<evidence type="ECO:0000313" key="2">
    <source>
        <dbReference type="EMBL" id="GCF15221.1"/>
    </source>
</evidence>
<organism evidence="2 3">
    <name type="scientific">Haloarcula mannanilytica</name>
    <dbReference type="NCBI Taxonomy" id="2509225"/>
    <lineage>
        <taxon>Archaea</taxon>
        <taxon>Methanobacteriati</taxon>
        <taxon>Methanobacteriota</taxon>
        <taxon>Stenosarchaea group</taxon>
        <taxon>Halobacteria</taxon>
        <taxon>Halobacteriales</taxon>
        <taxon>Haloarculaceae</taxon>
        <taxon>Haloarcula</taxon>
    </lineage>
</organism>
<feature type="compositionally biased region" description="Polar residues" evidence="1">
    <location>
        <begin position="440"/>
        <end position="449"/>
    </location>
</feature>
<accession>A0A4C2EL05</accession>
<protein>
    <recommendedName>
        <fullName evidence="4">DUF362 domain-containing protein</fullName>
    </recommendedName>
</protein>